<sequence>MEIFVFVFHRPSRTLHVDDTIIYGDHPGFLLKLTGFKHGTMAFQPSIKGPGLYPTAEAPFEFRDWMKTLLNDWPFDNICCAHSGIKIGGAHEQVIELVNTADALFNKLSEKNRKKNPNSEIPAGNHPNMNVSGDECG</sequence>
<evidence type="ECO:0000313" key="2">
    <source>
        <dbReference type="EMBL" id="CAF1036586.1"/>
    </source>
</evidence>
<evidence type="ECO:0000256" key="1">
    <source>
        <dbReference type="SAM" id="MobiDB-lite"/>
    </source>
</evidence>
<feature type="region of interest" description="Disordered" evidence="1">
    <location>
        <begin position="110"/>
        <end position="137"/>
    </location>
</feature>
<accession>A0A814JF44</accession>
<dbReference type="Proteomes" id="UP000663860">
    <property type="component" value="Unassembled WGS sequence"/>
</dbReference>
<comment type="caution">
    <text evidence="2">The sequence shown here is derived from an EMBL/GenBank/DDBJ whole genome shotgun (WGS) entry which is preliminary data.</text>
</comment>
<name>A0A814JF44_9BILA</name>
<dbReference type="EMBL" id="CAJNOE010000196">
    <property type="protein sequence ID" value="CAF1036586.1"/>
    <property type="molecule type" value="Genomic_DNA"/>
</dbReference>
<protein>
    <submittedName>
        <fullName evidence="2">Uncharacterized protein</fullName>
    </submittedName>
</protein>
<reference evidence="2" key="1">
    <citation type="submission" date="2021-02" db="EMBL/GenBank/DDBJ databases">
        <authorList>
            <person name="Nowell W R."/>
        </authorList>
    </citation>
    <scope>NUCLEOTIDE SEQUENCE</scope>
</reference>
<evidence type="ECO:0000313" key="3">
    <source>
        <dbReference type="Proteomes" id="UP000663860"/>
    </source>
</evidence>
<gene>
    <name evidence="2" type="ORF">IZO911_LOCUS19553</name>
</gene>
<organism evidence="2 3">
    <name type="scientific">Adineta steineri</name>
    <dbReference type="NCBI Taxonomy" id="433720"/>
    <lineage>
        <taxon>Eukaryota</taxon>
        <taxon>Metazoa</taxon>
        <taxon>Spiralia</taxon>
        <taxon>Gnathifera</taxon>
        <taxon>Rotifera</taxon>
        <taxon>Eurotatoria</taxon>
        <taxon>Bdelloidea</taxon>
        <taxon>Adinetida</taxon>
        <taxon>Adinetidae</taxon>
        <taxon>Adineta</taxon>
    </lineage>
</organism>
<dbReference type="AlphaFoldDB" id="A0A814JF44"/>
<proteinExistence type="predicted"/>